<dbReference type="InParanoid" id="I0A2H3"/>
<reference evidence="7" key="1">
    <citation type="submission" date="2012-03" db="EMBL/GenBank/DDBJ databases">
        <title>Fervidicoccus fontis complete genome analysis confirms its distinct phylogenetic position and predicts its environmental function.</title>
        <authorList>
            <person name="Lebedinsky A.V."/>
            <person name="Mardanov A.V."/>
            <person name="Gumerov V.M."/>
            <person name="Beletsky A.V."/>
            <person name="Kublanov I.V."/>
            <person name="Perevalova A.A."/>
            <person name="Bonch-Osmolovskaya E.A."/>
            <person name="Ravin N.V."/>
            <person name="Skryabin K.G."/>
        </authorList>
    </citation>
    <scope>NUCLEOTIDE SEQUENCE [LARGE SCALE GENOMIC DNA]</scope>
    <source>
        <strain evidence="7">DSM 19380 / VKM B-2539 / Kam940</strain>
    </source>
</reference>
<dbReference type="Gene3D" id="3.90.1150.10">
    <property type="entry name" value="Aspartate Aminotransferase, domain 1"/>
    <property type="match status" value="1"/>
</dbReference>
<dbReference type="Gene3D" id="3.40.640.10">
    <property type="entry name" value="Type I PLP-dependent aspartate aminotransferase-like (Major domain)"/>
    <property type="match status" value="1"/>
</dbReference>
<dbReference type="InterPro" id="IPR015421">
    <property type="entry name" value="PyrdxlP-dep_Trfase_major"/>
</dbReference>
<sequence>MAKGWVKDLYGKRLKELLERGEYWEIKKLMGPTGPHAIVEGKEVIMFATNNYLNLANDQRLKQAAVEAIEKYGWGPGAVWAIAGFHEILSELEKKIAEFKRTEAGIFFPTGYATNVGTIPTLVETGDLILSDQLNHGSIIDGIRLSRAEKIVYNHCDVADLEDKLRKAHGKYNKILIITDGVFSMDGDIAPLKDISKLAEEYNAIVYVDDAHGEGVLGEGRGTPAHFGVDDKIDIHMGTFSKALGSSGGMVGSDREIIEYVRNTARSWLLSTGPSPGAIAANLKALEIVMSQEGKERVRRLHENANYFRKELQSIGFNTGKSETPMIPVIIGDTKKARELAKALFDDGIFVVPIVYPMVPRGTERTRNEVSAGHTREDLDKTLAAYEKWGKKLGII</sequence>
<accession>I0A2H3</accession>
<dbReference type="AlphaFoldDB" id="I0A2H3"/>
<evidence type="ECO:0000313" key="6">
    <source>
        <dbReference type="EMBL" id="AFH43180.1"/>
    </source>
</evidence>
<dbReference type="GeneID" id="12450293"/>
<dbReference type="Proteomes" id="UP000007391">
    <property type="component" value="Chromosome"/>
</dbReference>
<dbReference type="HOGENOM" id="CLU_015846_11_0_2"/>
<dbReference type="PROSITE" id="PS00599">
    <property type="entry name" value="AA_TRANSFER_CLASS_2"/>
    <property type="match status" value="1"/>
</dbReference>
<comment type="similarity">
    <text evidence="4">Belongs to the class-II pyridoxal-phosphate-dependent aminotransferase family.</text>
</comment>
<dbReference type="PANTHER" id="PTHR13693">
    <property type="entry name" value="CLASS II AMINOTRANSFERASE/8-AMINO-7-OXONONANOATE SYNTHASE"/>
    <property type="match status" value="1"/>
</dbReference>
<dbReference type="InterPro" id="IPR004839">
    <property type="entry name" value="Aminotransferase_I/II_large"/>
</dbReference>
<proteinExistence type="inferred from homology"/>
<dbReference type="InterPro" id="IPR015424">
    <property type="entry name" value="PyrdxlP-dep_Trfase"/>
</dbReference>
<dbReference type="PANTHER" id="PTHR13693:SF3">
    <property type="entry name" value="LD36009P"/>
    <property type="match status" value="1"/>
</dbReference>
<dbReference type="RefSeq" id="WP_014558329.1">
    <property type="nucleotide sequence ID" value="NC_017461.1"/>
</dbReference>
<keyword evidence="3 4" id="KW-0663">Pyridoxal phosphate</keyword>
<keyword evidence="2 6" id="KW-0808">Transferase</keyword>
<dbReference type="GO" id="GO:0016746">
    <property type="term" value="F:acyltransferase activity"/>
    <property type="evidence" value="ECO:0007669"/>
    <property type="project" value="UniProtKB-KW"/>
</dbReference>
<evidence type="ECO:0000256" key="2">
    <source>
        <dbReference type="ARBA" id="ARBA00022679"/>
    </source>
</evidence>
<evidence type="ECO:0000313" key="7">
    <source>
        <dbReference type="Proteomes" id="UP000007391"/>
    </source>
</evidence>
<dbReference type="KEGG" id="ffo:FFONT_1192"/>
<evidence type="ECO:0000256" key="3">
    <source>
        <dbReference type="ARBA" id="ARBA00022898"/>
    </source>
</evidence>
<dbReference type="InterPro" id="IPR001917">
    <property type="entry name" value="Aminotrans_II_pyridoxalP_BS"/>
</dbReference>
<dbReference type="InterPro" id="IPR015422">
    <property type="entry name" value="PyrdxlP-dep_Trfase_small"/>
</dbReference>
<dbReference type="EMBL" id="CP003423">
    <property type="protein sequence ID" value="AFH43180.1"/>
    <property type="molecule type" value="Genomic_DNA"/>
</dbReference>
<evidence type="ECO:0000256" key="1">
    <source>
        <dbReference type="ARBA" id="ARBA00001933"/>
    </source>
</evidence>
<reference evidence="6 7" key="2">
    <citation type="journal article" date="2014" name="Extremophiles">
        <title>Analysis of the complete genome of Fervidococcus fontis confirms the distinct phylogenetic position of the order Fervidicoccales and suggests its environmental function.</title>
        <authorList>
            <person name="Lebedinsky A.V."/>
            <person name="Mardanov A.V."/>
            <person name="Kublanov I.V."/>
            <person name="Gumerov V.M."/>
            <person name="Beletsky A.V."/>
            <person name="Perevalova A.A."/>
            <person name="Bidzhieva S.Kh."/>
            <person name="Bonch-Osmolovskaya E.A."/>
            <person name="Skryabin K.G."/>
            <person name="Ravin N.V."/>
        </authorList>
    </citation>
    <scope>NUCLEOTIDE SEQUENCE [LARGE SCALE GENOMIC DNA]</scope>
    <source>
        <strain evidence="7">DSM 19380 / VKM B-2539 / Kam940</strain>
    </source>
</reference>
<comment type="cofactor">
    <cofactor evidence="1 4">
        <name>pyridoxal 5'-phosphate</name>
        <dbReference type="ChEBI" id="CHEBI:597326"/>
    </cofactor>
</comment>
<dbReference type="InterPro" id="IPR050087">
    <property type="entry name" value="AON_synthase_class-II"/>
</dbReference>
<organism evidence="6 7">
    <name type="scientific">Fervidicoccus fontis (strain DSM 19380 / JCM 18336 / VKM B-2539 / Kam940)</name>
    <dbReference type="NCBI Taxonomy" id="1163730"/>
    <lineage>
        <taxon>Archaea</taxon>
        <taxon>Thermoproteota</taxon>
        <taxon>Thermoprotei</taxon>
        <taxon>Fervidicoccales</taxon>
        <taxon>Fervidicoccaceae</taxon>
        <taxon>Fervidicoccus</taxon>
    </lineage>
</organism>
<keyword evidence="7" id="KW-1185">Reference proteome</keyword>
<dbReference type="GO" id="GO:0030170">
    <property type="term" value="F:pyridoxal phosphate binding"/>
    <property type="evidence" value="ECO:0007669"/>
    <property type="project" value="InterPro"/>
</dbReference>
<evidence type="ECO:0000259" key="5">
    <source>
        <dbReference type="Pfam" id="PF00155"/>
    </source>
</evidence>
<dbReference type="STRING" id="1163730.FFONT_1192"/>
<dbReference type="Pfam" id="PF00155">
    <property type="entry name" value="Aminotran_1_2"/>
    <property type="match status" value="1"/>
</dbReference>
<gene>
    <name evidence="6" type="ordered locus">FFONT_1192</name>
</gene>
<protein>
    <submittedName>
        <fullName evidence="6">Pyridoxal phosphate-dependent acyltransferase, putative</fullName>
    </submittedName>
</protein>
<keyword evidence="6" id="KW-0012">Acyltransferase</keyword>
<evidence type="ECO:0000256" key="4">
    <source>
        <dbReference type="RuleBase" id="RU003693"/>
    </source>
</evidence>
<name>I0A2H3_FERFK</name>
<dbReference type="eggNOG" id="arCOG00113">
    <property type="taxonomic scope" value="Archaea"/>
</dbReference>
<dbReference type="SUPFAM" id="SSF53383">
    <property type="entry name" value="PLP-dependent transferases"/>
    <property type="match status" value="1"/>
</dbReference>
<feature type="domain" description="Aminotransferase class I/classII large" evidence="5">
    <location>
        <begin position="43"/>
        <end position="384"/>
    </location>
</feature>
<dbReference type="CDD" id="cd06454">
    <property type="entry name" value="KBL_like"/>
    <property type="match status" value="1"/>
</dbReference>